<dbReference type="InterPro" id="IPR027417">
    <property type="entry name" value="P-loop_NTPase"/>
</dbReference>
<proteinExistence type="predicted"/>
<dbReference type="PANTHER" id="PTHR33295">
    <property type="entry name" value="ATPASE"/>
    <property type="match status" value="1"/>
</dbReference>
<feature type="domain" description="DUF4143" evidence="2">
    <location>
        <begin position="200"/>
        <end position="347"/>
    </location>
</feature>
<comment type="caution">
    <text evidence="3">The sequence shown here is derived from an EMBL/GenBank/DDBJ whole genome shotgun (WGS) entry which is preliminary data.</text>
</comment>
<organism evidence="3 4">
    <name type="scientific">Candidatus Magnetoglobus multicellularis str. Araruama</name>
    <dbReference type="NCBI Taxonomy" id="890399"/>
    <lineage>
        <taxon>Bacteria</taxon>
        <taxon>Pseudomonadati</taxon>
        <taxon>Thermodesulfobacteriota</taxon>
        <taxon>Desulfobacteria</taxon>
        <taxon>Desulfobacterales</taxon>
        <taxon>Desulfobacteraceae</taxon>
        <taxon>Candidatus Magnetoglobus</taxon>
    </lineage>
</organism>
<feature type="domain" description="AAA" evidence="1">
    <location>
        <begin position="23"/>
        <end position="152"/>
    </location>
</feature>
<evidence type="ECO:0000313" key="4">
    <source>
        <dbReference type="Proteomes" id="UP000189670"/>
    </source>
</evidence>
<dbReference type="Proteomes" id="UP000189670">
    <property type="component" value="Unassembled WGS sequence"/>
</dbReference>
<dbReference type="InterPro" id="IPR041682">
    <property type="entry name" value="AAA_14"/>
</dbReference>
<protein>
    <submittedName>
        <fullName evidence="3">ATPase, ATPase (AAA+ superfamily)</fullName>
    </submittedName>
</protein>
<evidence type="ECO:0000313" key="3">
    <source>
        <dbReference type="EMBL" id="ETR69791.1"/>
    </source>
</evidence>
<sequence>MEKKYIAREKYLNKIIPFVNKNIIKVISGQRRVGKSYFIFQLIDYVKENYPEGQIIYINKELHEFNDIKTAEDLVKYVNKDLKIKQKIFLFIDEIQEIKSFEKAIRNFQALGNYDIYCTGSNANMLSGDLATYLSGRYIEIKIFALSYLEFLRFHSLQNNKTSLFNYIKYGGLPYLIHLPLEDGIVYEYLINIYNTVLLKDVVKRYAIRNIYFLEQLIHFLGDNIGNLVSAKKVSDYLKSQKVKISPNIVLNYLSYLVSAYLIVQVQRSDISGKKIFEIGEKYYFEDLGIRNTIVGYLQKDIGKILENLVFIRLIQDGFAVTVGKMNNKEIDFVCDKKNERLYIQVAYMIPDEKTYEREFGNLLAIPDNYKKIVISMDDMIGGSYKGIEHLHVLDFLTHF</sequence>
<accession>A0A1V1P4P3</accession>
<dbReference type="AlphaFoldDB" id="A0A1V1P4P3"/>
<dbReference type="PANTHER" id="PTHR33295:SF20">
    <property type="entry name" value="ATPASE"/>
    <property type="match status" value="1"/>
</dbReference>
<dbReference type="InterPro" id="IPR025420">
    <property type="entry name" value="DUF4143"/>
</dbReference>
<reference evidence="4" key="1">
    <citation type="submission" date="2012-11" db="EMBL/GenBank/DDBJ databases">
        <authorList>
            <person name="Lucero-Rivera Y.E."/>
            <person name="Tovar-Ramirez D."/>
        </authorList>
    </citation>
    <scope>NUCLEOTIDE SEQUENCE [LARGE SCALE GENOMIC DNA]</scope>
    <source>
        <strain evidence="4">Araruama</strain>
    </source>
</reference>
<name>A0A1V1P4P3_9BACT</name>
<dbReference type="Pfam" id="PF13173">
    <property type="entry name" value="AAA_14"/>
    <property type="match status" value="1"/>
</dbReference>
<evidence type="ECO:0000259" key="2">
    <source>
        <dbReference type="Pfam" id="PF13635"/>
    </source>
</evidence>
<dbReference type="Gene3D" id="3.40.50.300">
    <property type="entry name" value="P-loop containing nucleotide triphosphate hydrolases"/>
    <property type="match status" value="1"/>
</dbReference>
<gene>
    <name evidence="3" type="ORF">OMM_03694</name>
</gene>
<dbReference type="Pfam" id="PF13635">
    <property type="entry name" value="DUF4143"/>
    <property type="match status" value="1"/>
</dbReference>
<dbReference type="SUPFAM" id="SSF52540">
    <property type="entry name" value="P-loop containing nucleoside triphosphate hydrolases"/>
    <property type="match status" value="1"/>
</dbReference>
<evidence type="ECO:0000259" key="1">
    <source>
        <dbReference type="Pfam" id="PF13173"/>
    </source>
</evidence>
<dbReference type="EMBL" id="ATBP01000559">
    <property type="protein sequence ID" value="ETR69791.1"/>
    <property type="molecule type" value="Genomic_DNA"/>
</dbReference>